<evidence type="ECO:0000313" key="15">
    <source>
        <dbReference type="EMBL" id="KAK1889102.1"/>
    </source>
</evidence>
<comment type="function">
    <text evidence="11">Catalyzes the attachment of arginine to tRNA(Arg) in a two-step reaction: arginine is first activated by ATP to form Arg-AMP and then transferred to the acceptor end of tRNA(Arg).</text>
</comment>
<evidence type="ECO:0000256" key="2">
    <source>
        <dbReference type="ARBA" id="ARBA00012837"/>
    </source>
</evidence>
<dbReference type="EMBL" id="JASDAP010000017">
    <property type="protein sequence ID" value="KAK1889102.1"/>
    <property type="molecule type" value="Genomic_DNA"/>
</dbReference>
<sequence>MACGATLKRSFPKKEEVHPIMSPVSSPQKYLRMEPSPFGEVSSRLTTEQILHNIKQEYKRLQKRRHLDSTFQQESSCCPLDLQNHSGSALPGTSSGASSPFRKEQPLFSLRQVGMICERLLKEREDKIREEYDEILTTKLAEQYDAFVKFTHDQLMRRFGEQPASCVFVGLLKLLELVLLRQSPDFKLSINTLRSSGVLPSSGDTQQQSEELANRKMLEPFGKEDDHTFGLNSELFKTLKKGTTLVEYSSPNIAKKFHAGHLRSTIIGNFIANLKQSLGNNVIRMNYLGDWGMQFGLLGAGFGKFGCQEKLKENPLQHLFEVYVQVNKEAEHNEDTMQAARDFFRQLEQHESEAVSLWQQFREITVDEYQRVYKRLNVHFDIYSGESFHQHGAQEVVQQLQSRGLLKTSETGAGVVDTSTDGDMSSVCAVQRADGTTLYITRDLAAAIDRKEKYNFDEMIYVTDKGQANHFNQLFHVLRALGHSWADRCEHVPFGLVRGMSTRSGEVVFLEDVLNEARNRMLHNTSQSKTTKEMDDPEDTAEKVGISALIVQDFKGPLHSDYKFDWDRMLQAKGDTGVFLQYTHARLCSLIRRNEGVGGFIFDPSLLLEPTSIIVLQHLLRYDEVLYQSSQDLQPKHLVNFLLKLCHLVASAHRELPVKGSSQDVAQARLRLFSGAGSVLAGGMRILGITPVDKM</sequence>
<dbReference type="PANTHER" id="PTHR11956:SF11">
    <property type="entry name" value="ARGININE--TRNA LIGASE, MITOCHONDRIAL-RELATED"/>
    <property type="match status" value="1"/>
</dbReference>
<evidence type="ECO:0000256" key="8">
    <source>
        <dbReference type="ARBA" id="ARBA00033033"/>
    </source>
</evidence>
<evidence type="ECO:0000256" key="10">
    <source>
        <dbReference type="ARBA" id="ARBA00049339"/>
    </source>
</evidence>
<name>A0AAD9F4Z6_DISEL</name>
<dbReference type="InterPro" id="IPR001278">
    <property type="entry name" value="Arg-tRNA-ligase"/>
</dbReference>
<dbReference type="PROSITE" id="PS00178">
    <property type="entry name" value="AA_TRNA_LIGASE_I"/>
    <property type="match status" value="1"/>
</dbReference>
<dbReference type="GO" id="GO:0004814">
    <property type="term" value="F:arginine-tRNA ligase activity"/>
    <property type="evidence" value="ECO:0007669"/>
    <property type="project" value="UniProtKB-EC"/>
</dbReference>
<dbReference type="Pfam" id="PF00750">
    <property type="entry name" value="tRNA-synt_1d"/>
    <property type="match status" value="1"/>
</dbReference>
<feature type="domain" description="DALR anticodon binding" evidence="14">
    <location>
        <begin position="580"/>
        <end position="695"/>
    </location>
</feature>
<keyword evidence="6 12" id="KW-0648">Protein biosynthesis</keyword>
<dbReference type="FunFam" id="1.10.730.10:FF:000006">
    <property type="entry name" value="Arginyl-tRNA synthetase 2, mitochondrial"/>
    <property type="match status" value="1"/>
</dbReference>
<evidence type="ECO:0000259" key="14">
    <source>
        <dbReference type="SMART" id="SM00836"/>
    </source>
</evidence>
<keyword evidence="4 12" id="KW-0547">Nucleotide-binding</keyword>
<keyword evidence="16" id="KW-1185">Reference proteome</keyword>
<evidence type="ECO:0000256" key="6">
    <source>
        <dbReference type="ARBA" id="ARBA00022917"/>
    </source>
</evidence>
<dbReference type="InterPro" id="IPR009080">
    <property type="entry name" value="tRNAsynth_Ia_anticodon-bd"/>
</dbReference>
<dbReference type="InterPro" id="IPR035684">
    <property type="entry name" value="ArgRS_core"/>
</dbReference>
<dbReference type="Gene3D" id="3.40.50.620">
    <property type="entry name" value="HUPs"/>
    <property type="match status" value="1"/>
</dbReference>
<dbReference type="InterPro" id="IPR014729">
    <property type="entry name" value="Rossmann-like_a/b/a_fold"/>
</dbReference>
<proteinExistence type="inferred from homology"/>
<gene>
    <name evidence="15" type="ORF">KUDE01_013780</name>
</gene>
<comment type="caution">
    <text evidence="15">The sequence shown here is derived from an EMBL/GenBank/DDBJ whole genome shotgun (WGS) entry which is preliminary data.</text>
</comment>
<evidence type="ECO:0000256" key="7">
    <source>
        <dbReference type="ARBA" id="ARBA00023146"/>
    </source>
</evidence>
<organism evidence="15 16">
    <name type="scientific">Dissostichus eleginoides</name>
    <name type="common">Patagonian toothfish</name>
    <name type="synonym">Dissostichus amissus</name>
    <dbReference type="NCBI Taxonomy" id="100907"/>
    <lineage>
        <taxon>Eukaryota</taxon>
        <taxon>Metazoa</taxon>
        <taxon>Chordata</taxon>
        <taxon>Craniata</taxon>
        <taxon>Vertebrata</taxon>
        <taxon>Euteleostomi</taxon>
        <taxon>Actinopterygii</taxon>
        <taxon>Neopterygii</taxon>
        <taxon>Teleostei</taxon>
        <taxon>Neoteleostei</taxon>
        <taxon>Acanthomorphata</taxon>
        <taxon>Eupercaria</taxon>
        <taxon>Perciformes</taxon>
        <taxon>Notothenioidei</taxon>
        <taxon>Nototheniidae</taxon>
        <taxon>Dissostichus</taxon>
    </lineage>
</organism>
<dbReference type="GO" id="GO:0006420">
    <property type="term" value="P:arginyl-tRNA aminoacylation"/>
    <property type="evidence" value="ECO:0007669"/>
    <property type="project" value="InterPro"/>
</dbReference>
<dbReference type="Pfam" id="PF05746">
    <property type="entry name" value="DALR_1"/>
    <property type="match status" value="1"/>
</dbReference>
<dbReference type="FunFam" id="3.40.50.620:FF:000058">
    <property type="entry name" value="Mitochondrial arginyl-tRNA synthetase"/>
    <property type="match status" value="1"/>
</dbReference>
<evidence type="ECO:0000256" key="4">
    <source>
        <dbReference type="ARBA" id="ARBA00022741"/>
    </source>
</evidence>
<comment type="catalytic activity">
    <reaction evidence="10">
        <text>tRNA(Arg) + L-arginine + ATP = L-arginyl-tRNA(Arg) + AMP + diphosphate</text>
        <dbReference type="Rhea" id="RHEA:20301"/>
        <dbReference type="Rhea" id="RHEA-COMP:9658"/>
        <dbReference type="Rhea" id="RHEA-COMP:9673"/>
        <dbReference type="ChEBI" id="CHEBI:30616"/>
        <dbReference type="ChEBI" id="CHEBI:32682"/>
        <dbReference type="ChEBI" id="CHEBI:33019"/>
        <dbReference type="ChEBI" id="CHEBI:78442"/>
        <dbReference type="ChEBI" id="CHEBI:78513"/>
        <dbReference type="ChEBI" id="CHEBI:456215"/>
        <dbReference type="EC" id="6.1.1.19"/>
    </reaction>
</comment>
<dbReference type="InterPro" id="IPR008909">
    <property type="entry name" value="DALR_anticod-bd"/>
</dbReference>
<keyword evidence="5 12" id="KW-0067">ATP-binding</keyword>
<dbReference type="SUPFAM" id="SSF52374">
    <property type="entry name" value="Nucleotidylyl transferase"/>
    <property type="match status" value="1"/>
</dbReference>
<dbReference type="GO" id="GO:0005524">
    <property type="term" value="F:ATP binding"/>
    <property type="evidence" value="ECO:0007669"/>
    <property type="project" value="UniProtKB-KW"/>
</dbReference>
<keyword evidence="7 12" id="KW-0030">Aminoacyl-tRNA synthetase</keyword>
<dbReference type="GO" id="GO:0032543">
    <property type="term" value="P:mitochondrial translation"/>
    <property type="evidence" value="ECO:0007669"/>
    <property type="project" value="TreeGrafter"/>
</dbReference>
<dbReference type="SMART" id="SM00836">
    <property type="entry name" value="DALR_1"/>
    <property type="match status" value="1"/>
</dbReference>
<protein>
    <recommendedName>
        <fullName evidence="9">Probable arginine--tRNA ligase, mitochondrial</fullName>
        <ecNumber evidence="2">6.1.1.19</ecNumber>
    </recommendedName>
    <alternativeName>
        <fullName evidence="8">Arginyl-tRNA synthetase</fullName>
    </alternativeName>
</protein>
<evidence type="ECO:0000256" key="11">
    <source>
        <dbReference type="ARBA" id="ARBA00049595"/>
    </source>
</evidence>
<dbReference type="CDD" id="cd00671">
    <property type="entry name" value="ArgRS_core"/>
    <property type="match status" value="1"/>
</dbReference>
<dbReference type="Proteomes" id="UP001228049">
    <property type="component" value="Unassembled WGS sequence"/>
</dbReference>
<evidence type="ECO:0000256" key="5">
    <source>
        <dbReference type="ARBA" id="ARBA00022840"/>
    </source>
</evidence>
<dbReference type="GO" id="GO:0005739">
    <property type="term" value="C:mitochondrion"/>
    <property type="evidence" value="ECO:0007669"/>
    <property type="project" value="TreeGrafter"/>
</dbReference>
<dbReference type="Gene3D" id="1.10.730.10">
    <property type="entry name" value="Isoleucyl-tRNA Synthetase, Domain 1"/>
    <property type="match status" value="1"/>
</dbReference>
<evidence type="ECO:0000256" key="9">
    <source>
        <dbReference type="ARBA" id="ARBA00039495"/>
    </source>
</evidence>
<evidence type="ECO:0000256" key="1">
    <source>
        <dbReference type="ARBA" id="ARBA00005594"/>
    </source>
</evidence>
<evidence type="ECO:0000256" key="12">
    <source>
        <dbReference type="RuleBase" id="RU363038"/>
    </source>
</evidence>
<evidence type="ECO:0000256" key="13">
    <source>
        <dbReference type="SAM" id="MobiDB-lite"/>
    </source>
</evidence>
<feature type="region of interest" description="Disordered" evidence="13">
    <location>
        <begin position="1"/>
        <end position="22"/>
    </location>
</feature>
<evidence type="ECO:0000256" key="3">
    <source>
        <dbReference type="ARBA" id="ARBA00022598"/>
    </source>
</evidence>
<dbReference type="SUPFAM" id="SSF47323">
    <property type="entry name" value="Anticodon-binding domain of a subclass of class I aminoacyl-tRNA synthetases"/>
    <property type="match status" value="1"/>
</dbReference>
<dbReference type="CDD" id="cd22244">
    <property type="entry name" value="akirin-2"/>
    <property type="match status" value="1"/>
</dbReference>
<keyword evidence="3 12" id="KW-0436">Ligase</keyword>
<dbReference type="NCBIfam" id="TIGR00456">
    <property type="entry name" value="argS"/>
    <property type="match status" value="1"/>
</dbReference>
<comment type="similarity">
    <text evidence="1 12">Belongs to the class-I aminoacyl-tRNA synthetase family.</text>
</comment>
<dbReference type="PANTHER" id="PTHR11956">
    <property type="entry name" value="ARGINYL-TRNA SYNTHETASE"/>
    <property type="match status" value="1"/>
</dbReference>
<dbReference type="AlphaFoldDB" id="A0AAD9F4Z6"/>
<evidence type="ECO:0000313" key="16">
    <source>
        <dbReference type="Proteomes" id="UP001228049"/>
    </source>
</evidence>
<dbReference type="InterPro" id="IPR001412">
    <property type="entry name" value="aa-tRNA-synth_I_CS"/>
</dbReference>
<dbReference type="EC" id="6.1.1.19" evidence="2"/>
<dbReference type="PRINTS" id="PR01038">
    <property type="entry name" value="TRNASYNTHARG"/>
</dbReference>
<accession>A0AAD9F4Z6</accession>
<reference evidence="15" key="1">
    <citation type="submission" date="2023-04" db="EMBL/GenBank/DDBJ databases">
        <title>Chromosome-level genome of Chaenocephalus aceratus.</title>
        <authorList>
            <person name="Park H."/>
        </authorList>
    </citation>
    <scope>NUCLEOTIDE SEQUENCE</scope>
    <source>
        <strain evidence="15">DE</strain>
        <tissue evidence="15">Muscle</tissue>
    </source>
</reference>